<feature type="domain" description="HTH tetR-type" evidence="5">
    <location>
        <begin position="13"/>
        <end position="73"/>
    </location>
</feature>
<reference evidence="6 7" key="1">
    <citation type="submission" date="2020-07" db="EMBL/GenBank/DDBJ databases">
        <title>Sequencing the genomes of 1000 actinobacteria strains.</title>
        <authorList>
            <person name="Klenk H.-P."/>
        </authorList>
    </citation>
    <scope>NUCLEOTIDE SEQUENCE [LARGE SCALE GENOMIC DNA]</scope>
    <source>
        <strain evidence="6 7">DSM 26341</strain>
    </source>
</reference>
<protein>
    <submittedName>
        <fullName evidence="6">AcrR family transcriptional regulator</fullName>
    </submittedName>
</protein>
<dbReference type="AlphaFoldDB" id="A0A7Z0ACD4"/>
<dbReference type="Proteomes" id="UP000539111">
    <property type="component" value="Unassembled WGS sequence"/>
</dbReference>
<dbReference type="Gene3D" id="1.10.357.10">
    <property type="entry name" value="Tetracycline Repressor, domain 2"/>
    <property type="match status" value="1"/>
</dbReference>
<dbReference type="EMBL" id="JACBZP010000001">
    <property type="protein sequence ID" value="NYI67340.1"/>
    <property type="molecule type" value="Genomic_DNA"/>
</dbReference>
<evidence type="ECO:0000256" key="3">
    <source>
        <dbReference type="ARBA" id="ARBA00023163"/>
    </source>
</evidence>
<dbReference type="GO" id="GO:0003700">
    <property type="term" value="F:DNA-binding transcription factor activity"/>
    <property type="evidence" value="ECO:0007669"/>
    <property type="project" value="TreeGrafter"/>
</dbReference>
<evidence type="ECO:0000259" key="5">
    <source>
        <dbReference type="PROSITE" id="PS50977"/>
    </source>
</evidence>
<proteinExistence type="predicted"/>
<dbReference type="InterPro" id="IPR050109">
    <property type="entry name" value="HTH-type_TetR-like_transc_reg"/>
</dbReference>
<accession>A0A7Z0ACD4</accession>
<evidence type="ECO:0000256" key="2">
    <source>
        <dbReference type="ARBA" id="ARBA00023125"/>
    </source>
</evidence>
<dbReference type="PANTHER" id="PTHR30055:SF234">
    <property type="entry name" value="HTH-TYPE TRANSCRIPTIONAL REGULATOR BETI"/>
    <property type="match status" value="1"/>
</dbReference>
<dbReference type="SUPFAM" id="SSF46689">
    <property type="entry name" value="Homeodomain-like"/>
    <property type="match status" value="1"/>
</dbReference>
<dbReference type="InterPro" id="IPR001647">
    <property type="entry name" value="HTH_TetR"/>
</dbReference>
<dbReference type="RefSeq" id="WP_179427234.1">
    <property type="nucleotide sequence ID" value="NZ_JACBZP010000001.1"/>
</dbReference>
<keyword evidence="7" id="KW-1185">Reference proteome</keyword>
<feature type="DNA-binding region" description="H-T-H motif" evidence="4">
    <location>
        <begin position="36"/>
        <end position="55"/>
    </location>
</feature>
<dbReference type="PROSITE" id="PS50977">
    <property type="entry name" value="HTH_TETR_2"/>
    <property type="match status" value="1"/>
</dbReference>
<evidence type="ECO:0000256" key="1">
    <source>
        <dbReference type="ARBA" id="ARBA00023015"/>
    </source>
</evidence>
<comment type="caution">
    <text evidence="6">The sequence shown here is derived from an EMBL/GenBank/DDBJ whole genome shotgun (WGS) entry which is preliminary data.</text>
</comment>
<name>A0A7Z0ACD4_9MICO</name>
<dbReference type="Pfam" id="PF00440">
    <property type="entry name" value="TetR_N"/>
    <property type="match status" value="1"/>
</dbReference>
<evidence type="ECO:0000313" key="6">
    <source>
        <dbReference type="EMBL" id="NYI67340.1"/>
    </source>
</evidence>
<evidence type="ECO:0000313" key="7">
    <source>
        <dbReference type="Proteomes" id="UP000539111"/>
    </source>
</evidence>
<dbReference type="GO" id="GO:0000976">
    <property type="term" value="F:transcription cis-regulatory region binding"/>
    <property type="evidence" value="ECO:0007669"/>
    <property type="project" value="TreeGrafter"/>
</dbReference>
<dbReference type="InterPro" id="IPR009057">
    <property type="entry name" value="Homeodomain-like_sf"/>
</dbReference>
<dbReference type="PANTHER" id="PTHR30055">
    <property type="entry name" value="HTH-TYPE TRANSCRIPTIONAL REGULATOR RUTR"/>
    <property type="match status" value="1"/>
</dbReference>
<keyword evidence="3" id="KW-0804">Transcription</keyword>
<sequence length="205" mass="21934">MRHSHRRSAKADGEARELILDAAEDLIARGGFDATSTSAIAKSADVPKGLLFYYFPSKPEILTALITERLPAERLDANELAVPGDPAASLLATYTRLNLSDHDSGVLRVILWREAETHPHVRSRLRKVQANVEHDIAAVLTACLGGKANRKAIAACASAWAAAVYAFASADRLADLDGLPRQSSARLRDVARMLAAGLGTPLAFA</sequence>
<keyword evidence="2 4" id="KW-0238">DNA-binding</keyword>
<dbReference type="PRINTS" id="PR00455">
    <property type="entry name" value="HTHTETR"/>
</dbReference>
<evidence type="ECO:0000256" key="4">
    <source>
        <dbReference type="PROSITE-ProRule" id="PRU00335"/>
    </source>
</evidence>
<gene>
    <name evidence="6" type="ORF">BJY26_001646</name>
</gene>
<organism evidence="6 7">
    <name type="scientific">Spelaeicoccus albus</name>
    <dbReference type="NCBI Taxonomy" id="1280376"/>
    <lineage>
        <taxon>Bacteria</taxon>
        <taxon>Bacillati</taxon>
        <taxon>Actinomycetota</taxon>
        <taxon>Actinomycetes</taxon>
        <taxon>Micrococcales</taxon>
        <taxon>Brevibacteriaceae</taxon>
        <taxon>Spelaeicoccus</taxon>
    </lineage>
</organism>
<keyword evidence="1" id="KW-0805">Transcription regulation</keyword>